<name>A0A5C6S1N7_9RHOB</name>
<dbReference type="EMBL" id="VOPL01000004">
    <property type="protein sequence ID" value="TXB68499.1"/>
    <property type="molecule type" value="Genomic_DNA"/>
</dbReference>
<dbReference type="OrthoDB" id="19542at2"/>
<gene>
    <name evidence="3" type="ORF">FQV27_10910</name>
</gene>
<feature type="signal peptide" evidence="2">
    <location>
        <begin position="1"/>
        <end position="22"/>
    </location>
</feature>
<dbReference type="AlphaFoldDB" id="A0A5C6S1N7"/>
<dbReference type="InterPro" id="IPR010344">
    <property type="entry name" value="YbjH"/>
</dbReference>
<organism evidence="3 4">
    <name type="scientific">Paracoccus aurantiacus</name>
    <dbReference type="NCBI Taxonomy" id="2599412"/>
    <lineage>
        <taxon>Bacteria</taxon>
        <taxon>Pseudomonadati</taxon>
        <taxon>Pseudomonadota</taxon>
        <taxon>Alphaproteobacteria</taxon>
        <taxon>Rhodobacterales</taxon>
        <taxon>Paracoccaceae</taxon>
        <taxon>Paracoccus</taxon>
    </lineage>
</organism>
<feature type="region of interest" description="Disordered" evidence="1">
    <location>
        <begin position="487"/>
        <end position="508"/>
    </location>
</feature>
<keyword evidence="4" id="KW-1185">Reference proteome</keyword>
<sequence>MHRRFRPLLLTSTALLTASVSALGVASPTQGQTLNSYGMPGAIDTPTAVAPPEGELSATVSYSDYATRTTISFQPVPRLTGALRYSKIDGLDPNRDTLSDRSFDVQFQLLNETQGWQPSVAIGLRDFMGTGVYSGEYLVATKTVTPRLRVSGGLGWGRLAGQWRRTDYNDEGGDFNVGDWFSGDVKPFASVEWQASDSLSVLAEYSYDDYDPEVDDPSKERPDGKFNLGVNYRIGDTYQIGAYTIGGNVFGIKGSVALNARKSAYPSGLEPAPAPVRPRPAPNADPDGWSGAWSADPTAQPAIQTALGDALSGEGQVLESMALSANRAEVRIRNNRYSQQAEAIGRTARLMTRALPPSVETFVITSMEKGVPTSSVVLRRSDIERLENTASAHIAQQAQIIDADPRVAGLVYSPGIYPKFTWNLRPYASLGLWDPDEPWRYEAGLQASATYEIRPGLILSGTVRQRAFGSLDQKGPGDLTPDEYEALGTDIDPDTGIPRVRSDSRMYTGNTSPTVPELTLAWYAKPTETTYTRVTAGLLERAFGGVSAEVLWKPVNSRLALGAEINRVRKRDFRDAFSFRDYEVTSGHLSAYYDFGNGIWGQVDVGKYLAGDKGATLALNREFENGWRVGAWATKTDMSAEDFGEGSFDKGVSISIPVTWAIGTPTKRRVGGQIRSIARDGGVRLRVKDRLYETVRESHTSNLYDGWGKFWR</sequence>
<protein>
    <submittedName>
        <fullName evidence="3">YjbH domain-containing protein</fullName>
    </submittedName>
</protein>
<proteinExistence type="predicted"/>
<dbReference type="Proteomes" id="UP000321562">
    <property type="component" value="Unassembled WGS sequence"/>
</dbReference>
<evidence type="ECO:0000256" key="2">
    <source>
        <dbReference type="SAM" id="SignalP"/>
    </source>
</evidence>
<reference evidence="3 4" key="1">
    <citation type="submission" date="2019-08" db="EMBL/GenBank/DDBJ databases">
        <authorList>
            <person name="Ye J."/>
        </authorList>
    </citation>
    <scope>NUCLEOTIDE SEQUENCE [LARGE SCALE GENOMIC DNA]</scope>
    <source>
        <strain evidence="3 4">TK008</strain>
    </source>
</reference>
<evidence type="ECO:0000313" key="3">
    <source>
        <dbReference type="EMBL" id="TXB68499.1"/>
    </source>
</evidence>
<comment type="caution">
    <text evidence="3">The sequence shown here is derived from an EMBL/GenBank/DDBJ whole genome shotgun (WGS) entry which is preliminary data.</text>
</comment>
<evidence type="ECO:0000313" key="4">
    <source>
        <dbReference type="Proteomes" id="UP000321562"/>
    </source>
</evidence>
<dbReference type="RefSeq" id="WP_147098343.1">
    <property type="nucleotide sequence ID" value="NZ_JBHUFH010000012.1"/>
</dbReference>
<feature type="chain" id="PRO_5022869404" evidence="2">
    <location>
        <begin position="23"/>
        <end position="712"/>
    </location>
</feature>
<keyword evidence="2" id="KW-0732">Signal</keyword>
<evidence type="ECO:0000256" key="1">
    <source>
        <dbReference type="SAM" id="MobiDB-lite"/>
    </source>
</evidence>
<accession>A0A5C6S1N7</accession>
<dbReference type="Pfam" id="PF06082">
    <property type="entry name" value="YjbH"/>
    <property type="match status" value="1"/>
</dbReference>